<sequence length="278" mass="31377">MSSKKRIELDQLAVTNCHLQNIFIAFCGKTMYPFRMANIHFTKLVVFTVLIFFLALALTFAFNTEQSINATKQTNEYGLVEFDRDGHRYLSMIRGSSREYVVNVLESGKETWFPMWLNILDGAIIQLTDSYILIVSYTKEDSQSVGQLTSTSVVDLFDRAVLFERPSLLVSTRTGSRDKIVYLDRARMISCSIADPCEGVRVGSIEIKSLDAISVGRASEISAIGCEWATDSPLRQSKTQCKDNSNLLCFVPSEKPISLLSKFCESYTAKLSEKIDWY</sequence>
<dbReference type="Proteomes" id="UP000011991">
    <property type="component" value="Unassembled WGS sequence"/>
</dbReference>
<protein>
    <submittedName>
        <fullName evidence="2">Uncharacterized protein</fullName>
    </submittedName>
</protein>
<organism evidence="2 3">
    <name type="scientific">Rhodopirellula maiorica SM1</name>
    <dbReference type="NCBI Taxonomy" id="1265738"/>
    <lineage>
        <taxon>Bacteria</taxon>
        <taxon>Pseudomonadati</taxon>
        <taxon>Planctomycetota</taxon>
        <taxon>Planctomycetia</taxon>
        <taxon>Pirellulales</taxon>
        <taxon>Pirellulaceae</taxon>
        <taxon>Novipirellula</taxon>
    </lineage>
</organism>
<evidence type="ECO:0000313" key="3">
    <source>
        <dbReference type="Proteomes" id="UP000011991"/>
    </source>
</evidence>
<accession>M5S9H8</accession>
<dbReference type="AlphaFoldDB" id="M5S9H8"/>
<evidence type="ECO:0000313" key="2">
    <source>
        <dbReference type="EMBL" id="EMI22824.1"/>
    </source>
</evidence>
<dbReference type="EMBL" id="ANOG01000030">
    <property type="protein sequence ID" value="EMI22824.1"/>
    <property type="molecule type" value="Genomic_DNA"/>
</dbReference>
<keyword evidence="1" id="KW-0472">Membrane</keyword>
<comment type="caution">
    <text evidence="2">The sequence shown here is derived from an EMBL/GenBank/DDBJ whole genome shotgun (WGS) entry which is preliminary data.</text>
</comment>
<keyword evidence="1" id="KW-0812">Transmembrane</keyword>
<feature type="transmembrane region" description="Helical" evidence="1">
    <location>
        <begin position="41"/>
        <end position="62"/>
    </location>
</feature>
<dbReference type="RefSeq" id="WP_008690233.1">
    <property type="nucleotide sequence ID" value="NZ_ANOG01000030.1"/>
</dbReference>
<gene>
    <name evidence="2" type="ORF">RMSM_00248</name>
</gene>
<name>M5S9H8_9BACT</name>
<evidence type="ECO:0000256" key="1">
    <source>
        <dbReference type="SAM" id="Phobius"/>
    </source>
</evidence>
<keyword evidence="1" id="KW-1133">Transmembrane helix</keyword>
<keyword evidence="3" id="KW-1185">Reference proteome</keyword>
<reference evidence="2 3" key="1">
    <citation type="journal article" date="2013" name="Mar. Genomics">
        <title>Expression of sulfatases in Rhodopirellula baltica and the diversity of sulfatases in the genus Rhodopirellula.</title>
        <authorList>
            <person name="Wegner C.E."/>
            <person name="Richter-Heitmann T."/>
            <person name="Klindworth A."/>
            <person name="Klockow C."/>
            <person name="Richter M."/>
            <person name="Achstetter T."/>
            <person name="Glockner F.O."/>
            <person name="Harder J."/>
        </authorList>
    </citation>
    <scope>NUCLEOTIDE SEQUENCE [LARGE SCALE GENOMIC DNA]</scope>
    <source>
        <strain evidence="2 3">SM1</strain>
    </source>
</reference>
<proteinExistence type="predicted"/>